<dbReference type="InterPro" id="IPR036465">
    <property type="entry name" value="vWFA_dom_sf"/>
</dbReference>
<accession>A0A5J5BGK2</accession>
<reference evidence="5 6" key="1">
    <citation type="submission" date="2019-09" db="EMBL/GenBank/DDBJ databases">
        <title>A chromosome-level genome assembly of the Chinese tupelo Nyssa sinensis.</title>
        <authorList>
            <person name="Yang X."/>
            <person name="Kang M."/>
            <person name="Yang Y."/>
            <person name="Xiong H."/>
            <person name="Wang M."/>
            <person name="Zhang Z."/>
            <person name="Wang Z."/>
            <person name="Wu H."/>
            <person name="Ma T."/>
            <person name="Liu J."/>
            <person name="Xi Z."/>
        </authorList>
    </citation>
    <scope>NUCLEOTIDE SEQUENCE [LARGE SCALE GENOMIC DNA]</scope>
    <source>
        <strain evidence="5">J267</strain>
        <tissue evidence="5">Leaf</tissue>
    </source>
</reference>
<dbReference type="FunFam" id="3.40.50.410:FF:000114">
    <property type="entry name" value="Midasin"/>
    <property type="match status" value="1"/>
</dbReference>
<dbReference type="Proteomes" id="UP000325577">
    <property type="component" value="Linkage Group LG13"/>
</dbReference>
<feature type="compositionally biased region" description="Acidic residues" evidence="3">
    <location>
        <begin position="640"/>
        <end position="654"/>
    </location>
</feature>
<proteinExistence type="predicted"/>
<protein>
    <recommendedName>
        <fullName evidence="4">VWFA domain-containing protein</fullName>
    </recommendedName>
</protein>
<evidence type="ECO:0000313" key="6">
    <source>
        <dbReference type="Proteomes" id="UP000325577"/>
    </source>
</evidence>
<feature type="region of interest" description="Disordered" evidence="3">
    <location>
        <begin position="996"/>
        <end position="1025"/>
    </location>
</feature>
<dbReference type="GO" id="GO:0000055">
    <property type="term" value="P:ribosomal large subunit export from nucleus"/>
    <property type="evidence" value="ECO:0007669"/>
    <property type="project" value="TreeGrafter"/>
</dbReference>
<dbReference type="PANTHER" id="PTHR48103">
    <property type="entry name" value="MIDASIN-RELATED"/>
    <property type="match status" value="1"/>
</dbReference>
<evidence type="ECO:0000259" key="4">
    <source>
        <dbReference type="PROSITE" id="PS50234"/>
    </source>
</evidence>
<dbReference type="EMBL" id="CM018036">
    <property type="protein sequence ID" value="KAA8540261.1"/>
    <property type="molecule type" value="Genomic_DNA"/>
</dbReference>
<dbReference type="PANTHER" id="PTHR48103:SF2">
    <property type="entry name" value="MIDASIN"/>
    <property type="match status" value="1"/>
</dbReference>
<dbReference type="PROSITE" id="PS50234">
    <property type="entry name" value="VWFA"/>
    <property type="match status" value="1"/>
</dbReference>
<evidence type="ECO:0000313" key="5">
    <source>
        <dbReference type="EMBL" id="KAA8540261.1"/>
    </source>
</evidence>
<feature type="compositionally biased region" description="Polar residues" evidence="3">
    <location>
        <begin position="997"/>
        <end position="1016"/>
    </location>
</feature>
<feature type="domain" description="VWFA" evidence="4">
    <location>
        <begin position="1207"/>
        <end position="1406"/>
    </location>
</feature>
<name>A0A5J5BGK2_9ASTE</name>
<dbReference type="GO" id="GO:0005524">
    <property type="term" value="F:ATP binding"/>
    <property type="evidence" value="ECO:0007669"/>
    <property type="project" value="UniProtKB-KW"/>
</dbReference>
<dbReference type="SUPFAM" id="SSF53300">
    <property type="entry name" value="vWA-like"/>
    <property type="match status" value="1"/>
</dbReference>
<evidence type="ECO:0000256" key="1">
    <source>
        <dbReference type="ARBA" id="ARBA00022741"/>
    </source>
</evidence>
<keyword evidence="1" id="KW-0547">Nucleotide-binding</keyword>
<sequence length="1419" mass="158540">MLILNQAMAQSGMKTQSIQSPKFPSDSFEKNSEMLNVACNQTQFGEKYCSIWFADWWKEVNLALQNMHLGGRCHFDFPFFPFKDAEDVASTCQALLSSPLCTHWKRRALSDLLKLLDSCGLSKRRSTFLEDQSSRWLLQPSYDVQHLLLKHGGPSPGDDVAASTQSECSPHESLVTEWKTANQYYFKSISSIQLLQQICLNFHKDFTLEQVSRSGSFIDHLLEIQQEQRAAAYGFSENLRYLRKCVLPLENLFSSSIAFDSMTGRECCLTPYQHVTYKCMWQQKQLFDSLCAMMHEECLLLKTVESNHLTNCQTVKAAANKVHVFIEEFVPDFRKSKDLLDNYLLGHNRVITTEAAALHPYIISKQMEQLVFQNFLLIKKFEEHLCAFRNQDMDRRSVGKALLCHFEDILNKGNLIAEEYNSALQAGNGPNNPDEESNCCGESISELEAGFGLLGNITVWKELFESYVANLRLDLICDDAVKAIHCAGKLENNYGNGNPHLCVLIGAQLKDLHSLLDLVLTFSNQLLHDFLAMHRTVSIMTHVLANIFASLYSKGFGISPEDQLDDSTHDVTQDANGTGMGEGAGMNDVSDQINDEDQLLGTSEKPSEEQDSTTEVPNKNDKGIEMEQDFAADTFSVSEESGDDDNEDGEDDQLDSVMGETGADGEIVDEKLWDKEDDENPNNTNEKYESGPSVKDMDSSSRELRAKEDLATTDEVAGELTPDEFDKQNDENGNQDGLDGAESMEDMNIDKEEAFADPTGLKPDEPNQGSEEDIDVDEVETADPMEEVGPQELDETAEHKNGGEKTNSTDETLEEAETEQVGGISERGDLGNNQEENTEMDLVAPGEDVFKPNTSDVISDHVRNAESVKQPKGETHVADLRDVATEANWSNSSGIQNDVASMRGLPSVTELEVTVTDSSNDGKLSDDQPKTQFPQHDSSALQKMLPNPCHNVGDALDKWKERVNVSIDLPDNNVEGLDDMVDENADEFGFTSEFEKGTSQALGPATSDQIDRNINGNEPDGDGKVAETEGLAEMEMEKQDSEKRPIRSSTLNLSNKIEEQMEVSVLEKPAEESPVNSHIDGDPGSLPESLVSIKRSYMSEDIHQLGKLSLSDIELGKAHNLEEVSSDTRDTATALWRRYELLTTRLSQELAEQLRLVLEPTLASKLQGDYKTGKRINMKKVIPYIASHYRKDKIWLRRTRPNKRDYQVVIAVDDSRSMSESCCGDVAIEALVTVCRAISQLEVGNLAVASFGKKGNIRLLHDFDQPFTGEAGTKMISSLTFKQENTIADGPMVDLLKYLNNMLDAAVSNARLPSGQNPLQQLVLIIADGRFHEKENLKRCVRDALSRKRMVAFLLLDSPQESIVDLMEASFQGGSIKFSKYLDSFPFPYYVVLRNIEALPRTLANLLRQWFEIMQYSRD</sequence>
<gene>
    <name evidence="5" type="ORF">F0562_024176</name>
</gene>
<feature type="region of interest" description="Disordered" evidence="3">
    <location>
        <begin position="563"/>
        <end position="624"/>
    </location>
</feature>
<feature type="region of interest" description="Disordered" evidence="3">
    <location>
        <begin position="636"/>
        <end position="854"/>
    </location>
</feature>
<keyword evidence="6" id="KW-1185">Reference proteome</keyword>
<keyword evidence="2" id="KW-0067">ATP-binding</keyword>
<dbReference type="GO" id="GO:0030687">
    <property type="term" value="C:preribosome, large subunit precursor"/>
    <property type="evidence" value="ECO:0007669"/>
    <property type="project" value="TreeGrafter"/>
</dbReference>
<organism evidence="5 6">
    <name type="scientific">Nyssa sinensis</name>
    <dbReference type="NCBI Taxonomy" id="561372"/>
    <lineage>
        <taxon>Eukaryota</taxon>
        <taxon>Viridiplantae</taxon>
        <taxon>Streptophyta</taxon>
        <taxon>Embryophyta</taxon>
        <taxon>Tracheophyta</taxon>
        <taxon>Spermatophyta</taxon>
        <taxon>Magnoliopsida</taxon>
        <taxon>eudicotyledons</taxon>
        <taxon>Gunneridae</taxon>
        <taxon>Pentapetalae</taxon>
        <taxon>asterids</taxon>
        <taxon>Cornales</taxon>
        <taxon>Nyssaceae</taxon>
        <taxon>Nyssa</taxon>
    </lineage>
</organism>
<dbReference type="InterPro" id="IPR002035">
    <property type="entry name" value="VWF_A"/>
</dbReference>
<dbReference type="OrthoDB" id="5186at2759"/>
<evidence type="ECO:0000256" key="3">
    <source>
        <dbReference type="SAM" id="MobiDB-lite"/>
    </source>
</evidence>
<feature type="compositionally biased region" description="Acidic residues" evidence="3">
    <location>
        <begin position="770"/>
        <end position="786"/>
    </location>
</feature>
<evidence type="ECO:0000256" key="2">
    <source>
        <dbReference type="ARBA" id="ARBA00022840"/>
    </source>
</evidence>
<dbReference type="GO" id="GO:0000027">
    <property type="term" value="P:ribosomal large subunit assembly"/>
    <property type="evidence" value="ECO:0007669"/>
    <property type="project" value="TreeGrafter"/>
</dbReference>
<feature type="compositionally biased region" description="Basic and acidic residues" evidence="3">
    <location>
        <begin position="695"/>
        <end position="710"/>
    </location>
</feature>
<dbReference type="GO" id="GO:0005634">
    <property type="term" value="C:nucleus"/>
    <property type="evidence" value="ECO:0007669"/>
    <property type="project" value="TreeGrafter"/>
</dbReference>